<dbReference type="InterPro" id="IPR036236">
    <property type="entry name" value="Znf_C2H2_sf"/>
</dbReference>
<evidence type="ECO:0000256" key="3">
    <source>
        <dbReference type="ARBA" id="ARBA00022737"/>
    </source>
</evidence>
<dbReference type="Gene3D" id="3.30.160.60">
    <property type="entry name" value="Classic Zinc Finger"/>
    <property type="match status" value="3"/>
</dbReference>
<comment type="caution">
    <text evidence="12">The sequence shown here is derived from an EMBL/GenBank/DDBJ whole genome shotgun (WGS) entry which is preliminary data.</text>
</comment>
<dbReference type="Proteomes" id="UP000266272">
    <property type="component" value="Unassembled WGS sequence"/>
</dbReference>
<feature type="region of interest" description="Disordered" evidence="10">
    <location>
        <begin position="157"/>
        <end position="332"/>
    </location>
</feature>
<feature type="region of interest" description="Disordered" evidence="10">
    <location>
        <begin position="570"/>
        <end position="703"/>
    </location>
</feature>
<evidence type="ECO:0000256" key="8">
    <source>
        <dbReference type="ARBA" id="ARBA00023242"/>
    </source>
</evidence>
<dbReference type="PANTHER" id="PTHR24399">
    <property type="entry name" value="ZINC FINGER AND BTB DOMAIN-CONTAINING"/>
    <property type="match status" value="1"/>
</dbReference>
<gene>
    <name evidence="12" type="ORF">TARUN_4798</name>
</gene>
<feature type="region of interest" description="Disordered" evidence="10">
    <location>
        <begin position="349"/>
        <end position="374"/>
    </location>
</feature>
<evidence type="ECO:0000313" key="12">
    <source>
        <dbReference type="EMBL" id="RFU77431.1"/>
    </source>
</evidence>
<dbReference type="PROSITE" id="PS00028">
    <property type="entry name" value="ZINC_FINGER_C2H2_1"/>
    <property type="match status" value="2"/>
</dbReference>
<feature type="domain" description="C2H2-type" evidence="11">
    <location>
        <begin position="401"/>
        <end position="428"/>
    </location>
</feature>
<keyword evidence="7" id="KW-0804">Transcription</keyword>
<feature type="compositionally biased region" description="Basic and acidic residues" evidence="10">
    <location>
        <begin position="231"/>
        <end position="252"/>
    </location>
</feature>
<evidence type="ECO:0000256" key="10">
    <source>
        <dbReference type="SAM" id="MobiDB-lite"/>
    </source>
</evidence>
<dbReference type="AlphaFoldDB" id="A0A395NNA9"/>
<keyword evidence="3" id="KW-0677">Repeat</keyword>
<protein>
    <recommendedName>
        <fullName evidence="11">C2H2-type domain-containing protein</fullName>
    </recommendedName>
</protein>
<keyword evidence="5" id="KW-0862">Zinc</keyword>
<feature type="compositionally biased region" description="Low complexity" evidence="10">
    <location>
        <begin position="635"/>
        <end position="659"/>
    </location>
</feature>
<evidence type="ECO:0000256" key="4">
    <source>
        <dbReference type="ARBA" id="ARBA00022771"/>
    </source>
</evidence>
<evidence type="ECO:0000259" key="11">
    <source>
        <dbReference type="PROSITE" id="PS50157"/>
    </source>
</evidence>
<dbReference type="GO" id="GO:0008270">
    <property type="term" value="F:zinc ion binding"/>
    <property type="evidence" value="ECO:0007669"/>
    <property type="project" value="UniProtKB-KW"/>
</dbReference>
<evidence type="ECO:0000256" key="6">
    <source>
        <dbReference type="ARBA" id="ARBA00023015"/>
    </source>
</evidence>
<accession>A0A395NNA9</accession>
<reference evidence="12 13" key="1">
    <citation type="journal article" date="2018" name="PLoS Pathog.">
        <title>Evolution of structural diversity of trichothecenes, a family of toxins produced by plant pathogenic and entomopathogenic fungi.</title>
        <authorList>
            <person name="Proctor R.H."/>
            <person name="McCormick S.P."/>
            <person name="Kim H.S."/>
            <person name="Cardoza R.E."/>
            <person name="Stanley A.M."/>
            <person name="Lindo L."/>
            <person name="Kelly A."/>
            <person name="Brown D.W."/>
            <person name="Lee T."/>
            <person name="Vaughan M.M."/>
            <person name="Alexander N.J."/>
            <person name="Busman M."/>
            <person name="Gutierrez S."/>
        </authorList>
    </citation>
    <scope>NUCLEOTIDE SEQUENCE [LARGE SCALE GENOMIC DNA]</scope>
    <source>
        <strain evidence="12 13">IBT 40837</strain>
    </source>
</reference>
<dbReference type="PANTHER" id="PTHR24399:SF70">
    <property type="entry name" value="C2H2-TYPE DOMAIN-CONTAINING PROTEIN"/>
    <property type="match status" value="1"/>
</dbReference>
<feature type="compositionally biased region" description="Low complexity" evidence="10">
    <location>
        <begin position="575"/>
        <end position="588"/>
    </location>
</feature>
<dbReference type="STRING" id="490622.A0A395NNA9"/>
<dbReference type="Pfam" id="PF00096">
    <property type="entry name" value="zf-C2H2"/>
    <property type="match status" value="2"/>
</dbReference>
<evidence type="ECO:0000256" key="7">
    <source>
        <dbReference type="ARBA" id="ARBA00023163"/>
    </source>
</evidence>
<feature type="compositionally biased region" description="Polar residues" evidence="10">
    <location>
        <begin position="359"/>
        <end position="373"/>
    </location>
</feature>
<dbReference type="SMART" id="SM00355">
    <property type="entry name" value="ZnF_C2H2"/>
    <property type="match status" value="3"/>
</dbReference>
<dbReference type="GO" id="GO:0000978">
    <property type="term" value="F:RNA polymerase II cis-regulatory region sequence-specific DNA binding"/>
    <property type="evidence" value="ECO:0007669"/>
    <property type="project" value="TreeGrafter"/>
</dbReference>
<evidence type="ECO:0000256" key="9">
    <source>
        <dbReference type="PROSITE-ProRule" id="PRU00042"/>
    </source>
</evidence>
<dbReference type="PROSITE" id="PS50157">
    <property type="entry name" value="ZINC_FINGER_C2H2_2"/>
    <property type="match status" value="2"/>
</dbReference>
<dbReference type="EMBL" id="PXOA01000281">
    <property type="protein sequence ID" value="RFU77431.1"/>
    <property type="molecule type" value="Genomic_DNA"/>
</dbReference>
<comment type="subcellular location">
    <subcellularLocation>
        <location evidence="1">Nucleus</location>
    </subcellularLocation>
</comment>
<keyword evidence="4 9" id="KW-0863">Zinc-finger</keyword>
<feature type="compositionally biased region" description="Polar residues" evidence="10">
    <location>
        <begin position="694"/>
        <end position="703"/>
    </location>
</feature>
<evidence type="ECO:0000313" key="13">
    <source>
        <dbReference type="Proteomes" id="UP000266272"/>
    </source>
</evidence>
<evidence type="ECO:0000256" key="1">
    <source>
        <dbReference type="ARBA" id="ARBA00004123"/>
    </source>
</evidence>
<organism evidence="12 13">
    <name type="scientific">Trichoderma arundinaceum</name>
    <dbReference type="NCBI Taxonomy" id="490622"/>
    <lineage>
        <taxon>Eukaryota</taxon>
        <taxon>Fungi</taxon>
        <taxon>Dikarya</taxon>
        <taxon>Ascomycota</taxon>
        <taxon>Pezizomycotina</taxon>
        <taxon>Sordariomycetes</taxon>
        <taxon>Hypocreomycetidae</taxon>
        <taxon>Hypocreales</taxon>
        <taxon>Hypocreaceae</taxon>
        <taxon>Trichoderma</taxon>
    </lineage>
</organism>
<keyword evidence="6" id="KW-0805">Transcription regulation</keyword>
<feature type="domain" description="C2H2-type" evidence="11">
    <location>
        <begin position="429"/>
        <end position="456"/>
    </location>
</feature>
<dbReference type="SUPFAM" id="SSF57667">
    <property type="entry name" value="beta-beta-alpha zinc fingers"/>
    <property type="match status" value="2"/>
</dbReference>
<evidence type="ECO:0000256" key="5">
    <source>
        <dbReference type="ARBA" id="ARBA00022833"/>
    </source>
</evidence>
<keyword evidence="8" id="KW-0539">Nucleus</keyword>
<dbReference type="FunFam" id="3.30.160.60:FF:000446">
    <property type="entry name" value="Zinc finger protein"/>
    <property type="match status" value="1"/>
</dbReference>
<dbReference type="FunFam" id="3.30.160.60:FF:001666">
    <property type="entry name" value="MDS1 and EVI1 complex locus"/>
    <property type="match status" value="1"/>
</dbReference>
<evidence type="ECO:0000256" key="2">
    <source>
        <dbReference type="ARBA" id="ARBA00022723"/>
    </source>
</evidence>
<name>A0A395NNA9_TRIAR</name>
<keyword evidence="13" id="KW-1185">Reference proteome</keyword>
<dbReference type="OrthoDB" id="8117402at2759"/>
<sequence length="753" mass="79715">MAGVWRRQPTVRLLLSTALPPWPAAQATGQPTRAALARSAELRQPLSSSHPQPVIQPQYITIAFAITIITTFLPSPSPANSGNSRSTRLPHAIRLRCYGILSPQSSATPRAASKWCRWFSCLDFCDCMPTVSLDLPSPTPSSPLHLLMASHAGAIATETPLSSGPTPTPPPVIPLDDVARLPKRRRESDSSSSRAFASHRLSSQSPPSKSARLLLATGQSLPPLTGAAALEDERRRREEEADKDAEQEHLHATSENPSQRALISLLSAGAQAMSRPSDAPQLAPTATMEPSSKVATAALSMSQNSGDRIEERTEMTPQSPTSIAGAPVTESPTAMDVDVKGESLVSQQVAVQEERPQPGSLSYPGSLQTSGSMPDSPVRGMTFPMPTQSQGSPPSSANKKHKCPYCNTEFTRHHNLKSHLLTHSQEKPYVCTDCQMRFRRLHDLKRHGKLHTGEKPHICPKCDRKFARGDALARHSKGLGGCAGRRSSMGSFADGDELDGGMEGDEAVMTGIAYDNTDEEELRRQSLPSMNAQHLAGGQADQYGGHARTYPPAGARNAAAAGLYAPGVGQNQAAGTGSSSVSNSIGGSHTPNTSISSVAVGGGNAGLYSQAGVPDSGKPLSPGGVQGHDGSGVVRQRSPSLSQQLQQQQMGRRQSEMQSPHGGQNRPKLPGLTHPGYATTSSPGFSHGGRPPTATASGGDSGNMFAQSDPSVWAYIQTLEDKVKSLSDKVVLLDHEMSTLKKQLESREGVPAG</sequence>
<dbReference type="GO" id="GO:0001227">
    <property type="term" value="F:DNA-binding transcription repressor activity, RNA polymerase II-specific"/>
    <property type="evidence" value="ECO:0007669"/>
    <property type="project" value="TreeGrafter"/>
</dbReference>
<dbReference type="GO" id="GO:0005654">
    <property type="term" value="C:nucleoplasm"/>
    <property type="evidence" value="ECO:0007669"/>
    <property type="project" value="TreeGrafter"/>
</dbReference>
<dbReference type="InterPro" id="IPR013087">
    <property type="entry name" value="Znf_C2H2_type"/>
</dbReference>
<feature type="compositionally biased region" description="Polar residues" evidence="10">
    <location>
        <begin position="288"/>
        <end position="306"/>
    </location>
</feature>
<keyword evidence="2" id="KW-0479">Metal-binding</keyword>
<feature type="compositionally biased region" description="Low complexity" evidence="10">
    <location>
        <begin position="190"/>
        <end position="203"/>
    </location>
</feature>
<proteinExistence type="predicted"/>